<evidence type="ECO:0008006" key="4">
    <source>
        <dbReference type="Google" id="ProtNLM"/>
    </source>
</evidence>
<organism evidence="2 3">
    <name type="scientific">Kribbella yunnanensis</name>
    <dbReference type="NCBI Taxonomy" id="190194"/>
    <lineage>
        <taxon>Bacteria</taxon>
        <taxon>Bacillati</taxon>
        <taxon>Actinomycetota</taxon>
        <taxon>Actinomycetes</taxon>
        <taxon>Propionibacteriales</taxon>
        <taxon>Kribbellaceae</taxon>
        <taxon>Kribbella</taxon>
    </lineage>
</organism>
<name>A0ABN2IPS7_9ACTN</name>
<feature type="transmembrane region" description="Helical" evidence="1">
    <location>
        <begin position="49"/>
        <end position="66"/>
    </location>
</feature>
<protein>
    <recommendedName>
        <fullName evidence="4">DUF998 domain-containing protein</fullName>
    </recommendedName>
</protein>
<evidence type="ECO:0000313" key="2">
    <source>
        <dbReference type="EMBL" id="GAA1709364.1"/>
    </source>
</evidence>
<reference evidence="2 3" key="1">
    <citation type="journal article" date="2019" name="Int. J. Syst. Evol. Microbiol.">
        <title>The Global Catalogue of Microorganisms (GCM) 10K type strain sequencing project: providing services to taxonomists for standard genome sequencing and annotation.</title>
        <authorList>
            <consortium name="The Broad Institute Genomics Platform"/>
            <consortium name="The Broad Institute Genome Sequencing Center for Infectious Disease"/>
            <person name="Wu L."/>
            <person name="Ma J."/>
        </authorList>
    </citation>
    <scope>NUCLEOTIDE SEQUENCE [LARGE SCALE GENOMIC DNA]</scope>
    <source>
        <strain evidence="2 3">JCM 14307</strain>
    </source>
</reference>
<evidence type="ECO:0000256" key="1">
    <source>
        <dbReference type="SAM" id="Phobius"/>
    </source>
</evidence>
<comment type="caution">
    <text evidence="2">The sequence shown here is derived from an EMBL/GenBank/DDBJ whole genome shotgun (WGS) entry which is preliminary data.</text>
</comment>
<dbReference type="Proteomes" id="UP001500280">
    <property type="component" value="Unassembled WGS sequence"/>
</dbReference>
<feature type="transmembrane region" description="Helical" evidence="1">
    <location>
        <begin position="117"/>
        <end position="141"/>
    </location>
</feature>
<proteinExistence type="predicted"/>
<keyword evidence="1" id="KW-0812">Transmembrane</keyword>
<feature type="transmembrane region" description="Helical" evidence="1">
    <location>
        <begin position="78"/>
        <end position="97"/>
    </location>
</feature>
<evidence type="ECO:0000313" key="3">
    <source>
        <dbReference type="Proteomes" id="UP001500280"/>
    </source>
</evidence>
<sequence>MAISRWSKVGTIAVLVVLLTSGVLGHQYVKPFVRWLGVAVGHDELVLRALGWAWLGVPLVVIALLVSLRVRVAPRLRLVLAFTALALAASSAMLVGSRRGQSQQKVFGDVYPDAQPLGYGWGAAGLSIFAMFVVAALTYIIAGKLAGTPLPHPTHQRIGRAVIAMCVVVLLGGLWLALTGPLPN</sequence>
<keyword evidence="1" id="KW-0472">Membrane</keyword>
<feature type="transmembrane region" description="Helical" evidence="1">
    <location>
        <begin position="161"/>
        <end position="178"/>
    </location>
</feature>
<keyword evidence="3" id="KW-1185">Reference proteome</keyword>
<dbReference type="EMBL" id="BAAANF010000022">
    <property type="protein sequence ID" value="GAA1709364.1"/>
    <property type="molecule type" value="Genomic_DNA"/>
</dbReference>
<gene>
    <name evidence="2" type="ORF">GCM10009745_66590</name>
</gene>
<keyword evidence="1" id="KW-1133">Transmembrane helix</keyword>
<accession>A0ABN2IPS7</accession>